<accession>A0AAT9FM75</accession>
<feature type="domain" description="Ice-binding protein C-terminal" evidence="1">
    <location>
        <begin position="282"/>
        <end position="304"/>
    </location>
</feature>
<dbReference type="KEGG" id="osu:NT6N_20880"/>
<protein>
    <recommendedName>
        <fullName evidence="1">Ice-binding protein C-terminal domain-containing protein</fullName>
    </recommendedName>
</protein>
<gene>
    <name evidence="2" type="ORF">NT6N_20880</name>
</gene>
<proteinExistence type="predicted"/>
<evidence type="ECO:0000313" key="2">
    <source>
        <dbReference type="EMBL" id="BDS07048.1"/>
    </source>
</evidence>
<evidence type="ECO:0000259" key="1">
    <source>
        <dbReference type="Pfam" id="PF07589"/>
    </source>
</evidence>
<dbReference type="NCBIfam" id="TIGR02595">
    <property type="entry name" value="PEP_CTERM"/>
    <property type="match status" value="1"/>
</dbReference>
<dbReference type="Pfam" id="PF07589">
    <property type="entry name" value="PEP-CTERM"/>
    <property type="match status" value="1"/>
</dbReference>
<dbReference type="InterPro" id="IPR013424">
    <property type="entry name" value="Ice-binding_C"/>
</dbReference>
<dbReference type="EMBL" id="AP026866">
    <property type="protein sequence ID" value="BDS07048.1"/>
    <property type="molecule type" value="Genomic_DNA"/>
</dbReference>
<dbReference type="AlphaFoldDB" id="A0AAT9FM75"/>
<name>A0AAT9FM75_9BACT</name>
<sequence>MKLLQESKSDKLPSVKGSFFRCLTPQPNAKNTSHPMKHTTISAVLGAILYTGSASAATLSFDGTTDQDIVDASNWTTDALPTTGTHTGVVGTGQNVTFTNRSLYDDGSTGLGMTITFEGTSTLKNGQNAAVRLGSAVYTFNDSSSFSNFGANSSADNLIIGYNGEGATINWNTVGALVGISNFELGQDGTSFFNQNGGSVSVENNFDLTDGVYTLSAGDLSIPGLVIAVNGALDFTTNSTGLVTSSSTVDFASLINSGQITINGSSATVADFTITDTTLALAVPEPSSTALLGLGGLALVLRRRK</sequence>
<organism evidence="2">
    <name type="scientific">Oceaniferula spumae</name>
    <dbReference type="NCBI Taxonomy" id="2979115"/>
    <lineage>
        <taxon>Bacteria</taxon>
        <taxon>Pseudomonadati</taxon>
        <taxon>Verrucomicrobiota</taxon>
        <taxon>Verrucomicrobiia</taxon>
        <taxon>Verrucomicrobiales</taxon>
        <taxon>Verrucomicrobiaceae</taxon>
        <taxon>Oceaniferula</taxon>
    </lineage>
</organism>
<reference evidence="2" key="1">
    <citation type="submission" date="2024-07" db="EMBL/GenBank/DDBJ databases">
        <title>Complete genome sequence of Verrucomicrobiaceae bacterium NT6N.</title>
        <authorList>
            <person name="Huang C."/>
            <person name="Takami H."/>
            <person name="Hamasaki K."/>
        </authorList>
    </citation>
    <scope>NUCLEOTIDE SEQUENCE</scope>
    <source>
        <strain evidence="2">NT6N</strain>
    </source>
</reference>